<dbReference type="RefSeq" id="WP_014006649.1">
    <property type="nucleotide sequence ID" value="NC_015856.1"/>
</dbReference>
<comment type="similarity">
    <text evidence="1 2">Belongs to the outer membrane factor (OMF) (TC 1.B.17) family.</text>
</comment>
<reference evidence="3 4" key="5">
    <citation type="journal article" date="2011" name="ISME J.">
        <title>Dual transcriptional profiling of a bacterial/fungal confrontation: Collimonas fungivorans versus Aspergillus niger.</title>
        <authorList>
            <person name="Mela F."/>
            <person name="Fritsche K."/>
            <person name="de Boer W."/>
            <person name="van Veen J.A."/>
            <person name="de Graaff L.H."/>
            <person name="van den Berg M."/>
            <person name="Leveau J.H."/>
        </authorList>
    </citation>
    <scope>NUCLEOTIDE SEQUENCE [LARGE SCALE GENOMIC DNA]</scope>
    <source>
        <strain evidence="3 4">Ter331</strain>
    </source>
</reference>
<reference evidence="3 4" key="3">
    <citation type="journal article" date="2008" name="FEMS Microbiol. Ecol.">
        <title>Identification and characterization of genes underlying chitinolysis in Collimonas fungivorans Ter331.</title>
        <authorList>
            <person name="Fritsche K."/>
            <person name="de Boer W."/>
            <person name="Gerards S."/>
            <person name="van den Berg M."/>
            <person name="van Veen J.A."/>
            <person name="Leveau J.H."/>
        </authorList>
    </citation>
    <scope>NUCLEOTIDE SEQUENCE [LARGE SCALE GENOMIC DNA]</scope>
    <source>
        <strain evidence="3 4">Ter331</strain>
    </source>
</reference>
<dbReference type="GO" id="GO:0015562">
    <property type="term" value="F:efflux transmembrane transporter activity"/>
    <property type="evidence" value="ECO:0007669"/>
    <property type="project" value="InterPro"/>
</dbReference>
<dbReference type="PIRSF" id="PIRSF001892">
    <property type="entry name" value="CyaE"/>
    <property type="match status" value="1"/>
</dbReference>
<keyword evidence="2" id="KW-0204">Cytolysis</keyword>
<keyword evidence="4" id="KW-1185">Reference proteome</keyword>
<name>G0AH90_COLFT</name>
<keyword evidence="2" id="KW-0472">Membrane</keyword>
<dbReference type="Proteomes" id="UP000008392">
    <property type="component" value="Chromosome"/>
</dbReference>
<dbReference type="SUPFAM" id="SSF56954">
    <property type="entry name" value="Outer membrane efflux proteins (OEP)"/>
    <property type="match status" value="1"/>
</dbReference>
<dbReference type="Gene3D" id="1.20.1600.10">
    <property type="entry name" value="Outer membrane efflux proteins (OEP)"/>
    <property type="match status" value="1"/>
</dbReference>
<sequence>MTLPNQFMHVTNMWKFSGRVMYKAILLVVCWCGVAPCFGIDLGLRDPLRQLDAVPVMPAGQMFDGSPSIAICTDNAKTELTLLDVVSAALCHNPKTREAWVNVKVQAAQVGLSKAAYLPTLTGTGQAAKDRSTNHGTPSAPFYVQSDSSYQNAALTLNWVLYDFGARSANVSYAKSLLASALAGQDSTLQAVFANTVKDYYAALVAQKNAQSTQDIEADTQRVFDAAVIRVRHGVAAISDQLQAQTAYSQAKFNRSKAEGDWQSALGQLAIDIGQKPNAGIHLAETNTPVLPDTAFVRSVVELLQSAQERHPSLVAARADLAAAQANEKMIRAQGRPTISFVGKYNYNNQPQSSGAGQQYYGETSRDRSIGIQINIPFFEGFTRTYQIRGAQAQIEGKEASLTDAELQVASGVWTSYQTLRVDTDNLRTSQEILDSAKAAFEAAQARYTKGVTGILELITTQTALANAQQQRIAALAGWQNAKIQLAASIGTLNLSVLH</sequence>
<dbReference type="InterPro" id="IPR028351">
    <property type="entry name" value="CyaE"/>
</dbReference>
<reference evidence="4" key="6">
    <citation type="submission" date="2011-05" db="EMBL/GenBank/DDBJ databases">
        <title>Complete sequence of Collimonas fungivorans Ter331.</title>
        <authorList>
            <person name="Leveau J.H."/>
        </authorList>
    </citation>
    <scope>NUCLEOTIDE SEQUENCE [LARGE SCALE GENOMIC DNA]</scope>
    <source>
        <strain evidence="4">Ter331</strain>
    </source>
</reference>
<dbReference type="InterPro" id="IPR003423">
    <property type="entry name" value="OMP_efflux"/>
</dbReference>
<evidence type="ECO:0000313" key="4">
    <source>
        <dbReference type="Proteomes" id="UP000008392"/>
    </source>
</evidence>
<evidence type="ECO:0000256" key="1">
    <source>
        <dbReference type="ARBA" id="ARBA00007613"/>
    </source>
</evidence>
<evidence type="ECO:0000256" key="2">
    <source>
        <dbReference type="PIRNR" id="PIRNR001892"/>
    </source>
</evidence>
<dbReference type="EMBL" id="CP002745">
    <property type="protein sequence ID" value="AEK62496.1"/>
    <property type="molecule type" value="Genomic_DNA"/>
</dbReference>
<dbReference type="STRING" id="1005048.CFU_2669"/>
<protein>
    <recommendedName>
        <fullName evidence="2">Protein CyaE</fullName>
    </recommendedName>
</protein>
<comment type="function">
    <text evidence="2">CyaE is necessary for transport of calmodulin-sensitive adenylate cyclase-hemolysin (cyclolysin).</text>
</comment>
<gene>
    <name evidence="3" type="ordered locus">CFU_2669</name>
</gene>
<reference evidence="3 4" key="1">
    <citation type="journal article" date="2004" name="Environ. Microbiol.">
        <title>Phylogeny-function analysis of (meta)genomic libraries: screening for expression of ribosomal RNA genes by large-insert library fluorescent in situ hybridization (LIL-FISH).</title>
        <authorList>
            <person name="Leveau J.H."/>
            <person name="Gerards S."/>
            <person name="de Boer W."/>
            <person name="van Veen J.A."/>
        </authorList>
    </citation>
    <scope>NUCLEOTIDE SEQUENCE [LARGE SCALE GENOMIC DNA]</scope>
    <source>
        <strain evidence="3 4">Ter331</strain>
    </source>
</reference>
<dbReference type="eggNOG" id="COG1538">
    <property type="taxonomic scope" value="Bacteria"/>
</dbReference>
<dbReference type="AlphaFoldDB" id="G0AH90"/>
<reference evidence="3 4" key="4">
    <citation type="journal article" date="2010" name="Environ. Microbiol.">
        <title>The bacterial genus Collimonas: mycophagy, weathering and other adaptive solutions to life in oligotrophic soil environments.</title>
        <authorList>
            <person name="Leveau J.H."/>
            <person name="Uroz S."/>
            <person name="de Boer W."/>
        </authorList>
    </citation>
    <scope>NUCLEOTIDE SEQUENCE [LARGE SCALE GENOMIC DNA]</scope>
    <source>
        <strain evidence="3 4">Ter331</strain>
    </source>
</reference>
<dbReference type="GO" id="GO:0031640">
    <property type="term" value="P:killing of cells of another organism"/>
    <property type="evidence" value="ECO:0007669"/>
    <property type="project" value="UniProtKB-KW"/>
</dbReference>
<dbReference type="KEGG" id="cfu:CFU_2669"/>
<evidence type="ECO:0000313" key="3">
    <source>
        <dbReference type="EMBL" id="AEK62496.1"/>
    </source>
</evidence>
<accession>G0AH90</accession>
<proteinExistence type="inferred from homology"/>
<keyword evidence="2" id="KW-0354">Hemolysis</keyword>
<dbReference type="HOGENOM" id="CLU_012817_10_2_4"/>
<organism evidence="3 4">
    <name type="scientific">Collimonas fungivorans (strain Ter331)</name>
    <dbReference type="NCBI Taxonomy" id="1005048"/>
    <lineage>
        <taxon>Bacteria</taxon>
        <taxon>Pseudomonadati</taxon>
        <taxon>Pseudomonadota</taxon>
        <taxon>Betaproteobacteria</taxon>
        <taxon>Burkholderiales</taxon>
        <taxon>Oxalobacteraceae</taxon>
        <taxon>Collimonas</taxon>
    </lineage>
</organism>
<keyword evidence="2" id="KW-0998">Cell outer membrane</keyword>
<dbReference type="GO" id="GO:0009279">
    <property type="term" value="C:cell outer membrane"/>
    <property type="evidence" value="ECO:0007669"/>
    <property type="project" value="UniProtKB-SubCell"/>
</dbReference>
<comment type="subcellular location">
    <subcellularLocation>
        <location evidence="2">Cell outer membrane</location>
        <topology evidence="2">Peripheral membrane protein</topology>
    </subcellularLocation>
</comment>
<dbReference type="PANTHER" id="PTHR30203:SF29">
    <property type="entry name" value="PROTEIN CYAE"/>
    <property type="match status" value="1"/>
</dbReference>
<reference evidence="3 4" key="2">
    <citation type="journal article" date="2006" name="J. Microbiol. Methods">
        <title>Genomic flank-sequencing of plasposon insertion sites for rapid identification of functional genes.</title>
        <authorList>
            <person name="Leveau J.H."/>
            <person name="Gerards S."/>
            <person name="Fritsche K."/>
            <person name="Zondag G."/>
            <person name="van Veen J.A."/>
        </authorList>
    </citation>
    <scope>NUCLEOTIDE SEQUENCE [LARGE SCALE GENOMIC DNA]</scope>
    <source>
        <strain evidence="3 4">Ter331</strain>
    </source>
</reference>
<dbReference type="InterPro" id="IPR010131">
    <property type="entry name" value="MdtP/NodT-like"/>
</dbReference>
<dbReference type="PANTHER" id="PTHR30203">
    <property type="entry name" value="OUTER MEMBRANE CATION EFFLUX PROTEIN"/>
    <property type="match status" value="1"/>
</dbReference>
<dbReference type="Pfam" id="PF02321">
    <property type="entry name" value="OEP"/>
    <property type="match status" value="2"/>
</dbReference>
<keyword evidence="2" id="KW-0813">Transport</keyword>